<dbReference type="EMBL" id="CP136924">
    <property type="protein sequence ID" value="WXA03468.1"/>
    <property type="molecule type" value="Genomic_DNA"/>
</dbReference>
<dbReference type="RefSeq" id="WP_338733458.1">
    <property type="nucleotide sequence ID" value="NZ_CP136924.1"/>
</dbReference>
<gene>
    <name evidence="2" type="ORF">R3L15_04360</name>
    <name evidence="1" type="ORF">R3L16_03040</name>
</gene>
<sequence>MTTLIDFYNNFETLWEKTEEELDKALPKIIHELEQNAKPIANTSFENVKSLWGVYVFFIIPNKKFNEKKLIKDWENSNEGHIKFPKVCKSRFEKSIHSKTTHYTFYIGKSEQVGKRIKEHITHNKHASTYGLKLKDRHFTNTHKITYAYWQLPNTLQENNNKPIKQFIITQLERKLRNRLNPWIGKQ</sequence>
<protein>
    <recommendedName>
        <fullName evidence="4">GIY-YIG domain-containing protein</fullName>
    </recommendedName>
</protein>
<evidence type="ECO:0008006" key="4">
    <source>
        <dbReference type="Google" id="ProtNLM"/>
    </source>
</evidence>
<name>A0AAU6P9K5_9FLAO</name>
<evidence type="ECO:0000313" key="1">
    <source>
        <dbReference type="EMBL" id="WXA03468.1"/>
    </source>
</evidence>
<evidence type="ECO:0000313" key="2">
    <source>
        <dbReference type="EMBL" id="WXA14110.1"/>
    </source>
</evidence>
<dbReference type="KEGG" id="mcaa:R3L15_04360"/>
<reference evidence="2 3" key="1">
    <citation type="submission" date="2023-10" db="EMBL/GenBank/DDBJ databases">
        <title>Culture-based analysis of two novel bacteria associated with mangrove crab gills.</title>
        <authorList>
            <person name="Yang X."/>
            <person name="Garuglieri E."/>
            <person name="Van Goethem M.W."/>
            <person name="Fusi M."/>
            <person name="Marasco R."/>
            <person name="Daffonchio D.G."/>
        </authorList>
    </citation>
    <scope>NUCLEOTIDE SEQUENCE</scope>
    <source>
        <strain evidence="2">UG2-1</strain>
        <strain evidence="1">UG2-2</strain>
        <strain evidence="3">UG2_2</strain>
    </source>
</reference>
<dbReference type="Proteomes" id="UP001368318">
    <property type="component" value="Chromosome"/>
</dbReference>
<accession>A0AAU6P9K5</accession>
<dbReference type="EMBL" id="CP136925">
    <property type="protein sequence ID" value="WXA14110.1"/>
    <property type="molecule type" value="Genomic_DNA"/>
</dbReference>
<proteinExistence type="predicted"/>
<organism evidence="2">
    <name type="scientific">Mangrovimonas cancribranchiae</name>
    <dbReference type="NCBI Taxonomy" id="3080055"/>
    <lineage>
        <taxon>Bacteria</taxon>
        <taxon>Pseudomonadati</taxon>
        <taxon>Bacteroidota</taxon>
        <taxon>Flavobacteriia</taxon>
        <taxon>Flavobacteriales</taxon>
        <taxon>Flavobacteriaceae</taxon>
        <taxon>Mangrovimonas</taxon>
    </lineage>
</organism>
<dbReference type="AlphaFoldDB" id="A0AAU6P9K5"/>
<keyword evidence="3" id="KW-1185">Reference proteome</keyword>
<evidence type="ECO:0000313" key="3">
    <source>
        <dbReference type="Proteomes" id="UP001368318"/>
    </source>
</evidence>